<dbReference type="AlphaFoldDB" id="A0A7X6BM62"/>
<dbReference type="EMBL" id="JAATLI010000016">
    <property type="protein sequence ID" value="NJC20218.1"/>
    <property type="molecule type" value="Genomic_DNA"/>
</dbReference>
<reference evidence="1 2" key="1">
    <citation type="submission" date="2020-03" db="EMBL/GenBank/DDBJ databases">
        <title>Genomic Encyclopedia of Type Strains, Phase IV (KMG-IV): sequencing the most valuable type-strain genomes for metagenomic binning, comparative biology and taxonomic classification.</title>
        <authorList>
            <person name="Goeker M."/>
        </authorList>
    </citation>
    <scope>NUCLEOTIDE SEQUENCE [LARGE SCALE GENOMIC DNA]</scope>
    <source>
        <strain evidence="1 2">DSM 105722</strain>
    </source>
</reference>
<proteinExistence type="predicted"/>
<dbReference type="Proteomes" id="UP000576368">
    <property type="component" value="Unassembled WGS sequence"/>
</dbReference>
<organism evidence="1 2">
    <name type="scientific">Butyricimonas paravirosa</name>
    <dbReference type="NCBI Taxonomy" id="1472417"/>
    <lineage>
        <taxon>Bacteria</taxon>
        <taxon>Pseudomonadati</taxon>
        <taxon>Bacteroidota</taxon>
        <taxon>Bacteroidia</taxon>
        <taxon>Bacteroidales</taxon>
        <taxon>Odoribacteraceae</taxon>
        <taxon>Butyricimonas</taxon>
    </lineage>
</organism>
<name>A0A7X6BM62_9BACT</name>
<protein>
    <submittedName>
        <fullName evidence="1">Uncharacterized protein</fullName>
    </submittedName>
</protein>
<evidence type="ECO:0000313" key="1">
    <source>
        <dbReference type="EMBL" id="NJC20218.1"/>
    </source>
</evidence>
<comment type="caution">
    <text evidence="1">The sequence shown here is derived from an EMBL/GenBank/DDBJ whole genome shotgun (WGS) entry which is preliminary data.</text>
</comment>
<evidence type="ECO:0000313" key="2">
    <source>
        <dbReference type="Proteomes" id="UP000576368"/>
    </source>
</evidence>
<accession>A0A7X6BM62</accession>
<gene>
    <name evidence="1" type="ORF">GGR15_003863</name>
</gene>
<sequence>MLLQHIWKYSENMLTCVRVFVGKVRIQNIMRMEYE</sequence>